<accession>A0A284S204</accession>
<dbReference type="AlphaFoldDB" id="A0A284S204"/>
<organism evidence="1 2">
    <name type="scientific">Armillaria ostoyae</name>
    <name type="common">Armillaria root rot fungus</name>
    <dbReference type="NCBI Taxonomy" id="47428"/>
    <lineage>
        <taxon>Eukaryota</taxon>
        <taxon>Fungi</taxon>
        <taxon>Dikarya</taxon>
        <taxon>Basidiomycota</taxon>
        <taxon>Agaricomycotina</taxon>
        <taxon>Agaricomycetes</taxon>
        <taxon>Agaricomycetidae</taxon>
        <taxon>Agaricales</taxon>
        <taxon>Marasmiineae</taxon>
        <taxon>Physalacriaceae</taxon>
        <taxon>Armillaria</taxon>
    </lineage>
</organism>
<sequence>MAPIWFLPAEIIAEIITLATNDDNGDGLDTHHSMPWVSSHACRLWRNVTLSTAAPWSRVYVDDTTRGRNHPFAVQFLHLYLARPKELPYPLHTLELDLCLPGLKTLSMLVANLPKLTVLRLSVEVVNTGDACQVAFGLPMDQETLLDIISRALARPVDTFLSAQLLSDVYLEGIGTSHVGVPLKQLPRFAGDIFRVEDYISLFKDAFGACRVGVLDSVYDRALVFPQRSVMACSTLATLSLYTETPCLRFFRLPILQYFRIEERKDNVELKSLLLRWARISMLSSESRGAHWKLSCLKCRRSNIHPCQASSIFQGGLT</sequence>
<evidence type="ECO:0000313" key="1">
    <source>
        <dbReference type="EMBL" id="SJL15026.1"/>
    </source>
</evidence>
<dbReference type="OrthoDB" id="3028685at2759"/>
<dbReference type="EMBL" id="FUEG01000026">
    <property type="protein sequence ID" value="SJL15026.1"/>
    <property type="molecule type" value="Genomic_DNA"/>
</dbReference>
<protein>
    <recommendedName>
        <fullName evidence="3">F-box domain-containing protein</fullName>
    </recommendedName>
</protein>
<proteinExistence type="predicted"/>
<keyword evidence="2" id="KW-1185">Reference proteome</keyword>
<evidence type="ECO:0008006" key="3">
    <source>
        <dbReference type="Google" id="ProtNLM"/>
    </source>
</evidence>
<evidence type="ECO:0000313" key="2">
    <source>
        <dbReference type="Proteomes" id="UP000219338"/>
    </source>
</evidence>
<dbReference type="Proteomes" id="UP000219338">
    <property type="component" value="Unassembled WGS sequence"/>
</dbReference>
<reference evidence="2" key="1">
    <citation type="journal article" date="2017" name="Nat. Ecol. Evol.">
        <title>Genome expansion and lineage-specific genetic innovations in the forest pathogenic fungi Armillaria.</title>
        <authorList>
            <person name="Sipos G."/>
            <person name="Prasanna A.N."/>
            <person name="Walter M.C."/>
            <person name="O'Connor E."/>
            <person name="Balint B."/>
            <person name="Krizsan K."/>
            <person name="Kiss B."/>
            <person name="Hess J."/>
            <person name="Varga T."/>
            <person name="Slot J."/>
            <person name="Riley R."/>
            <person name="Boka B."/>
            <person name="Rigling D."/>
            <person name="Barry K."/>
            <person name="Lee J."/>
            <person name="Mihaltcheva S."/>
            <person name="LaButti K."/>
            <person name="Lipzen A."/>
            <person name="Waldron R."/>
            <person name="Moloney N.M."/>
            <person name="Sperisen C."/>
            <person name="Kredics L."/>
            <person name="Vagvoelgyi C."/>
            <person name="Patrignani A."/>
            <person name="Fitzpatrick D."/>
            <person name="Nagy I."/>
            <person name="Doyle S."/>
            <person name="Anderson J.B."/>
            <person name="Grigoriev I.V."/>
            <person name="Gueldener U."/>
            <person name="Muensterkoetter M."/>
            <person name="Nagy L.G."/>
        </authorList>
    </citation>
    <scope>NUCLEOTIDE SEQUENCE [LARGE SCALE GENOMIC DNA]</scope>
    <source>
        <strain evidence="2">C18/9</strain>
    </source>
</reference>
<name>A0A284S204_ARMOS</name>
<gene>
    <name evidence="1" type="ORF">ARMOST_18508</name>
</gene>